<dbReference type="OrthoDB" id="9794671at2"/>
<protein>
    <submittedName>
        <fullName evidence="2">Stage II sporulation protein D</fullName>
    </submittedName>
</protein>
<dbReference type="InterPro" id="IPR051922">
    <property type="entry name" value="Bact_Sporulation_Assoc"/>
</dbReference>
<gene>
    <name evidence="2" type="ORF">SAMN02744040_00994</name>
</gene>
<dbReference type="GO" id="GO:0030288">
    <property type="term" value="C:outer membrane-bounded periplasmic space"/>
    <property type="evidence" value="ECO:0007669"/>
    <property type="project" value="TreeGrafter"/>
</dbReference>
<dbReference type="NCBIfam" id="TIGR02669">
    <property type="entry name" value="SpoIID_LytB"/>
    <property type="match status" value="1"/>
</dbReference>
<dbReference type="GO" id="GO:0030435">
    <property type="term" value="P:sporulation resulting in formation of a cellular spore"/>
    <property type="evidence" value="ECO:0007669"/>
    <property type="project" value="InterPro"/>
</dbReference>
<dbReference type="InterPro" id="IPR013693">
    <property type="entry name" value="SpoIID/LytB_N"/>
</dbReference>
<name>A0A1M5QJY8_9FIRM</name>
<proteinExistence type="predicted"/>
<dbReference type="Proteomes" id="UP000242520">
    <property type="component" value="Unassembled WGS sequence"/>
</dbReference>
<evidence type="ECO:0000313" key="2">
    <source>
        <dbReference type="EMBL" id="SHH14298.1"/>
    </source>
</evidence>
<dbReference type="PANTHER" id="PTHR30032:SF4">
    <property type="entry name" value="AMIDASE ENHANCER"/>
    <property type="match status" value="1"/>
</dbReference>
<dbReference type="EMBL" id="FQXH01000008">
    <property type="protein sequence ID" value="SHH14298.1"/>
    <property type="molecule type" value="Genomic_DNA"/>
</dbReference>
<dbReference type="STRING" id="1123350.SAMN02744040_00994"/>
<dbReference type="RefSeq" id="WP_072724243.1">
    <property type="nucleotide sequence ID" value="NZ_FQXH01000008.1"/>
</dbReference>
<dbReference type="PANTHER" id="PTHR30032">
    <property type="entry name" value="N-ACETYLMURAMOYL-L-ALANINE AMIDASE-RELATED"/>
    <property type="match status" value="1"/>
</dbReference>
<evidence type="ECO:0000259" key="1">
    <source>
        <dbReference type="Pfam" id="PF08486"/>
    </source>
</evidence>
<keyword evidence="3" id="KW-1185">Reference proteome</keyword>
<organism evidence="2 3">
    <name type="scientific">Tepidibacter thalassicus DSM 15285</name>
    <dbReference type="NCBI Taxonomy" id="1123350"/>
    <lineage>
        <taxon>Bacteria</taxon>
        <taxon>Bacillati</taxon>
        <taxon>Bacillota</taxon>
        <taxon>Clostridia</taxon>
        <taxon>Peptostreptococcales</taxon>
        <taxon>Peptostreptococcaceae</taxon>
        <taxon>Tepidibacter</taxon>
    </lineage>
</organism>
<dbReference type="Pfam" id="PF08486">
    <property type="entry name" value="SpoIID"/>
    <property type="match status" value="1"/>
</dbReference>
<feature type="domain" description="Sporulation stage II protein D amidase enhancer LytB N-terminal" evidence="1">
    <location>
        <begin position="208"/>
        <end position="298"/>
    </location>
</feature>
<sequence>MWKYKLKFVNIVNVFLLISLFSFNSFAVVNVPEYIKIGLKYASSAPASVTLKSSTGFKVGIIENDNVNDLMYIDDSVIEVKNEQALYYLKVGEEFDTIEDALSLKNELENKNLNTYIYYDGNFKVYLGSYLEEEKVLEKKEELEENFSEYSFEIVSSDDNLVEILNENNDIIFIYDSSKDICIYSENDIISVDGKRYRGSILFKRIDNNNMIVINRLKLEEYLYGVVPKEMSGSWPIEALKAQAIAARNYAIMNMGKYKDYGFDLTDDINCQVYGGYDAEHPNSNKAVDETKNEIMIYNGKIVDALYHSNSGGKTENSENIWSNKVPYLRGVEDSYSIGYPNDNWSISLTKSDIQSKLYQSNVDIGELLDIRIEKVSKNGRVLKLKFIGTNGEKEYIKSSTRSILGLKSTWFDIKKEGSSNGGNSFFICSIEGNEEINDMTDIKLITSDGIKSINENINLYLRGDNNTKEFVFSEQSVEKYVFNGHGWGHGLGMSQWGAKKMAEMGYTYKDILKHYYTGIEIQN</sequence>
<reference evidence="3" key="1">
    <citation type="submission" date="2016-11" db="EMBL/GenBank/DDBJ databases">
        <authorList>
            <person name="Varghese N."/>
            <person name="Submissions S."/>
        </authorList>
    </citation>
    <scope>NUCLEOTIDE SEQUENCE [LARGE SCALE GENOMIC DNA]</scope>
    <source>
        <strain evidence="3">DSM 15285</strain>
    </source>
</reference>
<evidence type="ECO:0000313" key="3">
    <source>
        <dbReference type="Proteomes" id="UP000242520"/>
    </source>
</evidence>
<dbReference type="AlphaFoldDB" id="A0A1M5QJY8"/>
<accession>A0A1M5QJY8</accession>
<dbReference type="InterPro" id="IPR013486">
    <property type="entry name" value="SpoIID/LytB"/>
</dbReference>